<dbReference type="SUPFAM" id="SSF51445">
    <property type="entry name" value="(Trans)glycosidases"/>
    <property type="match status" value="1"/>
</dbReference>
<dbReference type="GO" id="GO:0008061">
    <property type="term" value="F:chitin binding"/>
    <property type="evidence" value="ECO:0007669"/>
    <property type="project" value="InterPro"/>
</dbReference>
<dbReference type="InterPro" id="IPR017853">
    <property type="entry name" value="GH"/>
</dbReference>
<dbReference type="PANTHER" id="PTHR11177">
    <property type="entry name" value="CHITINASE"/>
    <property type="match status" value="1"/>
</dbReference>
<dbReference type="GO" id="GO:0008843">
    <property type="term" value="F:endochitinase activity"/>
    <property type="evidence" value="ECO:0007669"/>
    <property type="project" value="UniProtKB-EC"/>
</dbReference>
<dbReference type="GO" id="GO:0005975">
    <property type="term" value="P:carbohydrate metabolic process"/>
    <property type="evidence" value="ECO:0007669"/>
    <property type="project" value="InterPro"/>
</dbReference>
<feature type="chain" id="PRO_5004943754" description="chitinase" evidence="2">
    <location>
        <begin position="18"/>
        <end position="237"/>
    </location>
</feature>
<dbReference type="GO" id="GO:0005576">
    <property type="term" value="C:extracellular region"/>
    <property type="evidence" value="ECO:0007669"/>
    <property type="project" value="TreeGrafter"/>
</dbReference>
<dbReference type="InterPro" id="IPR011583">
    <property type="entry name" value="Chitinase_II/V-like_cat"/>
</dbReference>
<dbReference type="InterPro" id="IPR050314">
    <property type="entry name" value="Glycosyl_Hydrlase_18"/>
</dbReference>
<dbReference type="EMBL" id="JH658060">
    <property type="protein sequence ID" value="EXM14491.1"/>
    <property type="molecule type" value="Genomic_DNA"/>
</dbReference>
<accession>X0L0M9</accession>
<sequence>MALRWLQSLLSCARAQAITLLNVCLAIGGWGDNSGFDEGVKTSSSRERFAKNIAFTVDRLGFDCTLTGNILVAMARTISKSRTAKKKNEIKAFPLLLKQIKKYIGRKELSIAVPGLERDMIAYTSAETPRIKESVDFINVMTYDLMNRRDNHTTHHASIEGAASAIKRYISLGFPASKLAIGIPFYAKWFTTKNGYTCNQPIGCPTDPLEDELDGSDTGKSGYMTFEATNFAAPLPS</sequence>
<dbReference type="InterPro" id="IPR001223">
    <property type="entry name" value="Glyco_hydro18_cat"/>
</dbReference>
<organism evidence="4">
    <name type="scientific">Fusarium oxysporum f. sp. vasinfectum 25433</name>
    <dbReference type="NCBI Taxonomy" id="1089449"/>
    <lineage>
        <taxon>Eukaryota</taxon>
        <taxon>Fungi</taxon>
        <taxon>Dikarya</taxon>
        <taxon>Ascomycota</taxon>
        <taxon>Pezizomycotina</taxon>
        <taxon>Sordariomycetes</taxon>
        <taxon>Hypocreomycetidae</taxon>
        <taxon>Hypocreales</taxon>
        <taxon>Nectriaceae</taxon>
        <taxon>Fusarium</taxon>
        <taxon>Fusarium oxysporum species complex</taxon>
    </lineage>
</organism>
<evidence type="ECO:0000313" key="4">
    <source>
        <dbReference type="EMBL" id="EXM14491.1"/>
    </source>
</evidence>
<dbReference type="AlphaFoldDB" id="X0L0M9"/>
<reference evidence="4" key="2">
    <citation type="submission" date="2012-05" db="EMBL/GenBank/DDBJ databases">
        <title>The Genome Annotation of Fusarium oxysporum Cotton.</title>
        <authorList>
            <consortium name="The Broad Institute Genomics Platform"/>
            <person name="Ma L.-J."/>
            <person name="Corby-Kistler H."/>
            <person name="Broz K."/>
            <person name="Gale L.R."/>
            <person name="Jonkers W."/>
            <person name="O'Donnell K."/>
            <person name="Ploetz R."/>
            <person name="Steinberg C."/>
            <person name="Schwartz D.C."/>
            <person name="VanEtten H."/>
            <person name="Zhou S."/>
            <person name="Young S.K."/>
            <person name="Zeng Q."/>
            <person name="Gargeya S."/>
            <person name="Fitzgerald M."/>
            <person name="Abouelleil A."/>
            <person name="Alvarado L."/>
            <person name="Chapman S.B."/>
            <person name="Gainer-Dewar J."/>
            <person name="Goldberg J."/>
            <person name="Griggs A."/>
            <person name="Gujja S."/>
            <person name="Hansen M."/>
            <person name="Howarth C."/>
            <person name="Imamovic A."/>
            <person name="Ireland A."/>
            <person name="Larimer J."/>
            <person name="McCowan C."/>
            <person name="Murphy C."/>
            <person name="Pearson M."/>
            <person name="Poon T.W."/>
            <person name="Priest M."/>
            <person name="Roberts A."/>
            <person name="Saif S."/>
            <person name="Shea T."/>
            <person name="Sykes S."/>
            <person name="Wortman J."/>
            <person name="Nusbaum C."/>
            <person name="Birren B."/>
        </authorList>
    </citation>
    <scope>NUCLEOTIDE SEQUENCE</scope>
    <source>
        <strain evidence="4">25433</strain>
    </source>
</reference>
<dbReference type="GO" id="GO:0006032">
    <property type="term" value="P:chitin catabolic process"/>
    <property type="evidence" value="ECO:0007669"/>
    <property type="project" value="TreeGrafter"/>
</dbReference>
<dbReference type="EC" id="3.2.1.14" evidence="1"/>
<dbReference type="SMART" id="SM00636">
    <property type="entry name" value="Glyco_18"/>
    <property type="match status" value="1"/>
</dbReference>
<dbReference type="Pfam" id="PF00704">
    <property type="entry name" value="Glyco_hydro_18"/>
    <property type="match status" value="1"/>
</dbReference>
<feature type="signal peptide" evidence="2">
    <location>
        <begin position="1"/>
        <end position="17"/>
    </location>
</feature>
<evidence type="ECO:0000256" key="2">
    <source>
        <dbReference type="SAM" id="SignalP"/>
    </source>
</evidence>
<dbReference type="PANTHER" id="PTHR11177:SF337">
    <property type="entry name" value="CHITINASE"/>
    <property type="match status" value="1"/>
</dbReference>
<reference evidence="4" key="1">
    <citation type="submission" date="2011-11" db="EMBL/GenBank/DDBJ databases">
        <title>The Genome Sequence of Fusarium oxysporum Cotton.</title>
        <authorList>
            <consortium name="The Broad Institute Genome Sequencing Platform"/>
            <person name="Ma L.-J."/>
            <person name="Gale L.R."/>
            <person name="Schwartz D.C."/>
            <person name="Zhou S."/>
            <person name="Corby-Kistler H."/>
            <person name="Young S.K."/>
            <person name="Zeng Q."/>
            <person name="Gargeya S."/>
            <person name="Fitzgerald M."/>
            <person name="Haas B."/>
            <person name="Abouelleil A."/>
            <person name="Alvarado L."/>
            <person name="Arachchi H.M."/>
            <person name="Berlin A."/>
            <person name="Brown A."/>
            <person name="Chapman S.B."/>
            <person name="Chen Z."/>
            <person name="Dunbar C."/>
            <person name="Freedman E."/>
            <person name="Gearin G."/>
            <person name="Goldberg J."/>
            <person name="Griggs A."/>
            <person name="Gujja S."/>
            <person name="Heiman D."/>
            <person name="Howarth C."/>
            <person name="Larson L."/>
            <person name="Lui A."/>
            <person name="MacDonald P.J.P."/>
            <person name="Montmayeur A."/>
            <person name="Murphy C."/>
            <person name="Neiman D."/>
            <person name="Pearson M."/>
            <person name="Priest M."/>
            <person name="Roberts A."/>
            <person name="Saif S."/>
            <person name="Shea T."/>
            <person name="Shenoy N."/>
            <person name="Sisk P."/>
            <person name="Stolte C."/>
            <person name="Sykes S."/>
            <person name="Wortman J."/>
            <person name="Nusbaum C."/>
            <person name="Birren B."/>
        </authorList>
    </citation>
    <scope>NUCLEOTIDE SEQUENCE [LARGE SCALE GENOMIC DNA]</scope>
    <source>
        <strain evidence="4">25433</strain>
    </source>
</reference>
<dbReference type="Gene3D" id="3.20.20.80">
    <property type="entry name" value="Glycosidases"/>
    <property type="match status" value="1"/>
</dbReference>
<proteinExistence type="predicted"/>
<keyword evidence="2" id="KW-0732">Signal</keyword>
<dbReference type="Proteomes" id="UP000030701">
    <property type="component" value="Unassembled WGS sequence"/>
</dbReference>
<feature type="domain" description="GH18" evidence="3">
    <location>
        <begin position="1"/>
        <end position="237"/>
    </location>
</feature>
<gene>
    <name evidence="4" type="ORF">FOTG_17122</name>
</gene>
<evidence type="ECO:0000259" key="3">
    <source>
        <dbReference type="PROSITE" id="PS51910"/>
    </source>
</evidence>
<dbReference type="HOGENOM" id="CLU_1170680_0_0_1"/>
<evidence type="ECO:0000256" key="1">
    <source>
        <dbReference type="ARBA" id="ARBA00012729"/>
    </source>
</evidence>
<protein>
    <recommendedName>
        <fullName evidence="1">chitinase</fullName>
        <ecNumber evidence="1">3.2.1.14</ecNumber>
    </recommendedName>
</protein>
<name>X0L0M9_FUSOX</name>
<dbReference type="PROSITE" id="PS51910">
    <property type="entry name" value="GH18_2"/>
    <property type="match status" value="1"/>
</dbReference>